<dbReference type="EMBL" id="OBEN01000013">
    <property type="protein sequence ID" value="SNZ16608.1"/>
    <property type="molecule type" value="Genomic_DNA"/>
</dbReference>
<evidence type="ECO:0000313" key="3">
    <source>
        <dbReference type="Proteomes" id="UP000218627"/>
    </source>
</evidence>
<feature type="chain" id="PRO_5012018352" evidence="1">
    <location>
        <begin position="20"/>
        <end position="230"/>
    </location>
</feature>
<dbReference type="InterPro" id="IPR019613">
    <property type="entry name" value="DUF4198"/>
</dbReference>
<keyword evidence="1" id="KW-0732">Signal</keyword>
<keyword evidence="3" id="KW-1185">Reference proteome</keyword>
<gene>
    <name evidence="2" type="ORF">SAMN06265353_1653</name>
</gene>
<protein>
    <submittedName>
        <fullName evidence="2">Nickel transport protein</fullName>
    </submittedName>
</protein>
<dbReference type="Proteomes" id="UP000218627">
    <property type="component" value="Unassembled WGS sequence"/>
</dbReference>
<proteinExistence type="predicted"/>
<sequence length="230" mass="26151">MGMKKFLIPLLILSSYAFSHDLWIEKEGNRYVLFYGHLHPKEGDEKLIKYKPEEVLKFECFDVNGKAITSKFERSYPAKLEGSCGVVFALFSSGYWTKSVHGLKNLPKNQVQDAIESWLSYESVKRINQWSEAYTKPLEEDIDIVPLENPLKAKVGEKITLGVYYRGKPLKNAVVAYDEHPIGTTDENGKINIRIKHSGLQMISTSIREKADGVKADYVVKTANLSFEVK</sequence>
<evidence type="ECO:0000256" key="1">
    <source>
        <dbReference type="SAM" id="SignalP"/>
    </source>
</evidence>
<organism evidence="2 3">
    <name type="scientific">Hydrogenobacter hydrogenophilus</name>
    <dbReference type="NCBI Taxonomy" id="35835"/>
    <lineage>
        <taxon>Bacteria</taxon>
        <taxon>Pseudomonadati</taxon>
        <taxon>Aquificota</taxon>
        <taxon>Aquificia</taxon>
        <taxon>Aquificales</taxon>
        <taxon>Aquificaceae</taxon>
        <taxon>Hydrogenobacter</taxon>
    </lineage>
</organism>
<accession>A0A285P570</accession>
<feature type="signal peptide" evidence="1">
    <location>
        <begin position="1"/>
        <end position="19"/>
    </location>
</feature>
<reference evidence="3" key="1">
    <citation type="submission" date="2017-09" db="EMBL/GenBank/DDBJ databases">
        <authorList>
            <person name="Varghese N."/>
            <person name="Submissions S."/>
        </authorList>
    </citation>
    <scope>NUCLEOTIDE SEQUENCE [LARGE SCALE GENOMIC DNA]</scope>
    <source>
        <strain evidence="3">DSM 2913</strain>
    </source>
</reference>
<dbReference type="AlphaFoldDB" id="A0A285P570"/>
<evidence type="ECO:0000313" key="2">
    <source>
        <dbReference type="EMBL" id="SNZ16608.1"/>
    </source>
</evidence>
<dbReference type="Pfam" id="PF10670">
    <property type="entry name" value="DUF4198"/>
    <property type="match status" value="1"/>
</dbReference>
<name>A0A285P570_9AQUI</name>